<reference evidence="2" key="2">
    <citation type="submission" date="2019-07" db="EMBL/GenBank/DDBJ databases">
        <authorList>
            <person name="Seetharam A."/>
            <person name="Woodhouse M."/>
            <person name="Cannon E."/>
        </authorList>
    </citation>
    <scope>NUCLEOTIDE SEQUENCE [LARGE SCALE GENOMIC DNA]</scope>
    <source>
        <strain evidence="2">cv. B73</strain>
    </source>
</reference>
<accession>A0A804QIL4</accession>
<proteinExistence type="predicted"/>
<dbReference type="InParanoid" id="A0A804QIL4"/>
<dbReference type="Gramene" id="Zm00001eb335500_T001">
    <property type="protein sequence ID" value="Zm00001eb335500_P001"/>
    <property type="gene ID" value="Zm00001eb335500"/>
</dbReference>
<name>A0A804QIL4_MAIZE</name>
<dbReference type="AlphaFoldDB" id="A0A804QIL4"/>
<dbReference type="Proteomes" id="UP000007305">
    <property type="component" value="Chromosome 8"/>
</dbReference>
<sequence>MMAAAKIFGRAAQRVVDYAVSVPTRQIGRLLTQAKAASSDPRPRSAFHQATGSRHLGLLRSSHQGAVTALAAEGHHRGTEFLAPTHVRPPPSHWHRTTLGSSSAATSRTTSTSAASHYRAEWPIRDAFLSTFTNVWMCVSPSSSVGWALSAPATWLVAASVGQTKSASPSLLAARADSRGPCSLPAFSSLWWLLRIRVLA</sequence>
<evidence type="ECO:0000256" key="1">
    <source>
        <dbReference type="SAM" id="MobiDB-lite"/>
    </source>
</evidence>
<evidence type="ECO:0000313" key="3">
    <source>
        <dbReference type="Proteomes" id="UP000007305"/>
    </source>
</evidence>
<evidence type="ECO:0000313" key="2">
    <source>
        <dbReference type="EnsemblPlants" id="Zm00001eb335500_P001"/>
    </source>
</evidence>
<protein>
    <submittedName>
        <fullName evidence="2">Uncharacterized protein</fullName>
    </submittedName>
</protein>
<feature type="compositionally biased region" description="Low complexity" evidence="1">
    <location>
        <begin position="101"/>
        <end position="112"/>
    </location>
</feature>
<reference evidence="2" key="3">
    <citation type="submission" date="2021-05" db="UniProtKB">
        <authorList>
            <consortium name="EnsemblPlants"/>
        </authorList>
    </citation>
    <scope>IDENTIFICATION</scope>
    <source>
        <strain evidence="2">cv. B73</strain>
    </source>
</reference>
<reference evidence="3" key="1">
    <citation type="journal article" date="2009" name="Science">
        <title>The B73 maize genome: complexity, diversity, and dynamics.</title>
        <authorList>
            <person name="Schnable P.S."/>
            <person name="Ware D."/>
            <person name="Fulton R.S."/>
            <person name="Stein J.C."/>
            <person name="Wei F."/>
            <person name="Pasternak S."/>
            <person name="Liang C."/>
            <person name="Zhang J."/>
            <person name="Fulton L."/>
            <person name="Graves T.A."/>
            <person name="Minx P."/>
            <person name="Reily A.D."/>
            <person name="Courtney L."/>
            <person name="Kruchowski S.S."/>
            <person name="Tomlinson C."/>
            <person name="Strong C."/>
            <person name="Delehaunty K."/>
            <person name="Fronick C."/>
            <person name="Courtney B."/>
            <person name="Rock S.M."/>
            <person name="Belter E."/>
            <person name="Du F."/>
            <person name="Kim K."/>
            <person name="Abbott R.M."/>
            <person name="Cotton M."/>
            <person name="Levy A."/>
            <person name="Marchetto P."/>
            <person name="Ochoa K."/>
            <person name="Jackson S.M."/>
            <person name="Gillam B."/>
            <person name="Chen W."/>
            <person name="Yan L."/>
            <person name="Higginbotham J."/>
            <person name="Cardenas M."/>
            <person name="Waligorski J."/>
            <person name="Applebaum E."/>
            <person name="Phelps L."/>
            <person name="Falcone J."/>
            <person name="Kanchi K."/>
            <person name="Thane T."/>
            <person name="Scimone A."/>
            <person name="Thane N."/>
            <person name="Henke J."/>
            <person name="Wang T."/>
            <person name="Ruppert J."/>
            <person name="Shah N."/>
            <person name="Rotter K."/>
            <person name="Hodges J."/>
            <person name="Ingenthron E."/>
            <person name="Cordes M."/>
            <person name="Kohlberg S."/>
            <person name="Sgro J."/>
            <person name="Delgado B."/>
            <person name="Mead K."/>
            <person name="Chinwalla A."/>
            <person name="Leonard S."/>
            <person name="Crouse K."/>
            <person name="Collura K."/>
            <person name="Kudrna D."/>
            <person name="Currie J."/>
            <person name="He R."/>
            <person name="Angelova A."/>
            <person name="Rajasekar S."/>
            <person name="Mueller T."/>
            <person name="Lomeli R."/>
            <person name="Scara G."/>
            <person name="Ko A."/>
            <person name="Delaney K."/>
            <person name="Wissotski M."/>
            <person name="Lopez G."/>
            <person name="Campos D."/>
            <person name="Braidotti M."/>
            <person name="Ashley E."/>
            <person name="Golser W."/>
            <person name="Kim H."/>
            <person name="Lee S."/>
            <person name="Lin J."/>
            <person name="Dujmic Z."/>
            <person name="Kim W."/>
            <person name="Talag J."/>
            <person name="Zuccolo A."/>
            <person name="Fan C."/>
            <person name="Sebastian A."/>
            <person name="Kramer M."/>
            <person name="Spiegel L."/>
            <person name="Nascimento L."/>
            <person name="Zutavern T."/>
            <person name="Miller B."/>
            <person name="Ambroise C."/>
            <person name="Muller S."/>
            <person name="Spooner W."/>
            <person name="Narechania A."/>
            <person name="Ren L."/>
            <person name="Wei S."/>
            <person name="Kumari S."/>
            <person name="Faga B."/>
            <person name="Levy M.J."/>
            <person name="McMahan L."/>
            <person name="Van Buren P."/>
            <person name="Vaughn M.W."/>
            <person name="Ying K."/>
            <person name="Yeh C.-T."/>
            <person name="Emrich S.J."/>
            <person name="Jia Y."/>
            <person name="Kalyanaraman A."/>
            <person name="Hsia A.-P."/>
            <person name="Barbazuk W.B."/>
            <person name="Baucom R.S."/>
            <person name="Brutnell T.P."/>
            <person name="Carpita N.C."/>
            <person name="Chaparro C."/>
            <person name="Chia J.-M."/>
            <person name="Deragon J.-M."/>
            <person name="Estill J.C."/>
            <person name="Fu Y."/>
            <person name="Jeddeloh J.A."/>
            <person name="Han Y."/>
            <person name="Lee H."/>
            <person name="Li P."/>
            <person name="Lisch D.R."/>
            <person name="Liu S."/>
            <person name="Liu Z."/>
            <person name="Nagel D.H."/>
            <person name="McCann M.C."/>
            <person name="SanMiguel P."/>
            <person name="Myers A.M."/>
            <person name="Nettleton D."/>
            <person name="Nguyen J."/>
            <person name="Penning B.W."/>
            <person name="Ponnala L."/>
            <person name="Schneider K.L."/>
            <person name="Schwartz D.C."/>
            <person name="Sharma A."/>
            <person name="Soderlund C."/>
            <person name="Springer N.M."/>
            <person name="Sun Q."/>
            <person name="Wang H."/>
            <person name="Waterman M."/>
            <person name="Westerman R."/>
            <person name="Wolfgruber T.K."/>
            <person name="Yang L."/>
            <person name="Yu Y."/>
            <person name="Zhang L."/>
            <person name="Zhou S."/>
            <person name="Zhu Q."/>
            <person name="Bennetzen J.L."/>
            <person name="Dawe R.K."/>
            <person name="Jiang J."/>
            <person name="Jiang N."/>
            <person name="Presting G.G."/>
            <person name="Wessler S.R."/>
            <person name="Aluru S."/>
            <person name="Martienssen R.A."/>
            <person name="Clifton S.W."/>
            <person name="McCombie W.R."/>
            <person name="Wing R.A."/>
            <person name="Wilson R.K."/>
        </authorList>
    </citation>
    <scope>NUCLEOTIDE SEQUENCE [LARGE SCALE GENOMIC DNA]</scope>
    <source>
        <strain evidence="3">cv. B73</strain>
    </source>
</reference>
<keyword evidence="3" id="KW-1185">Reference proteome</keyword>
<dbReference type="EnsemblPlants" id="Zm00001eb335500_T001">
    <property type="protein sequence ID" value="Zm00001eb335500_P001"/>
    <property type="gene ID" value="Zm00001eb335500"/>
</dbReference>
<organism evidence="2 3">
    <name type="scientific">Zea mays</name>
    <name type="common">Maize</name>
    <dbReference type="NCBI Taxonomy" id="4577"/>
    <lineage>
        <taxon>Eukaryota</taxon>
        <taxon>Viridiplantae</taxon>
        <taxon>Streptophyta</taxon>
        <taxon>Embryophyta</taxon>
        <taxon>Tracheophyta</taxon>
        <taxon>Spermatophyta</taxon>
        <taxon>Magnoliopsida</taxon>
        <taxon>Liliopsida</taxon>
        <taxon>Poales</taxon>
        <taxon>Poaceae</taxon>
        <taxon>PACMAD clade</taxon>
        <taxon>Panicoideae</taxon>
        <taxon>Andropogonodae</taxon>
        <taxon>Andropogoneae</taxon>
        <taxon>Tripsacinae</taxon>
        <taxon>Zea</taxon>
    </lineage>
</organism>
<feature type="region of interest" description="Disordered" evidence="1">
    <location>
        <begin position="86"/>
        <end position="112"/>
    </location>
</feature>